<dbReference type="Pfam" id="PF05225">
    <property type="entry name" value="HTH_psq"/>
    <property type="match status" value="1"/>
</dbReference>
<reference evidence="2 3" key="1">
    <citation type="submission" date="2023-02" db="EMBL/GenBank/DDBJ databases">
        <title>LHISI_Scaffold_Assembly.</title>
        <authorList>
            <person name="Stuart O.P."/>
            <person name="Cleave R."/>
            <person name="Magrath M.J.L."/>
            <person name="Mikheyev A.S."/>
        </authorList>
    </citation>
    <scope>NUCLEOTIDE SEQUENCE [LARGE SCALE GENOMIC DNA]</scope>
    <source>
        <strain evidence="2">Daus_M_001</strain>
        <tissue evidence="2">Leg muscle</tissue>
    </source>
</reference>
<protein>
    <recommendedName>
        <fullName evidence="1">HTH psq-type domain-containing protein</fullName>
    </recommendedName>
</protein>
<gene>
    <name evidence="2" type="ORF">PR048_024642</name>
</gene>
<comment type="caution">
    <text evidence="2">The sequence shown here is derived from an EMBL/GenBank/DDBJ whole genome shotgun (WGS) entry which is preliminary data.</text>
</comment>
<evidence type="ECO:0000313" key="2">
    <source>
        <dbReference type="EMBL" id="KAJ8873807.1"/>
    </source>
</evidence>
<dbReference type="EMBL" id="JARBHB010000010">
    <property type="protein sequence ID" value="KAJ8873807.1"/>
    <property type="molecule type" value="Genomic_DNA"/>
</dbReference>
<sequence length="104" mass="11596">MTAALDEVKRGMAVKTAASKYGVLKTTLLYKVTGKYPASARMGPAVLFSSEEEQLLVTWIEPMAKASFPITKCNFMTSVAQLALDLNKEFKNHKPSRKWYGCFL</sequence>
<keyword evidence="3" id="KW-1185">Reference proteome</keyword>
<dbReference type="Proteomes" id="UP001159363">
    <property type="component" value="Chromosome 9"/>
</dbReference>
<feature type="domain" description="HTH psq-type" evidence="1">
    <location>
        <begin position="1"/>
        <end position="39"/>
    </location>
</feature>
<proteinExistence type="predicted"/>
<evidence type="ECO:0000313" key="3">
    <source>
        <dbReference type="Proteomes" id="UP001159363"/>
    </source>
</evidence>
<organism evidence="2 3">
    <name type="scientific">Dryococelus australis</name>
    <dbReference type="NCBI Taxonomy" id="614101"/>
    <lineage>
        <taxon>Eukaryota</taxon>
        <taxon>Metazoa</taxon>
        <taxon>Ecdysozoa</taxon>
        <taxon>Arthropoda</taxon>
        <taxon>Hexapoda</taxon>
        <taxon>Insecta</taxon>
        <taxon>Pterygota</taxon>
        <taxon>Neoptera</taxon>
        <taxon>Polyneoptera</taxon>
        <taxon>Phasmatodea</taxon>
        <taxon>Verophasmatodea</taxon>
        <taxon>Anareolatae</taxon>
        <taxon>Phasmatidae</taxon>
        <taxon>Eurycanthinae</taxon>
        <taxon>Dryococelus</taxon>
    </lineage>
</organism>
<name>A0ABQ9GP45_9NEOP</name>
<dbReference type="Gene3D" id="1.10.10.60">
    <property type="entry name" value="Homeodomain-like"/>
    <property type="match status" value="1"/>
</dbReference>
<accession>A0ABQ9GP45</accession>
<evidence type="ECO:0000259" key="1">
    <source>
        <dbReference type="Pfam" id="PF05225"/>
    </source>
</evidence>
<dbReference type="InterPro" id="IPR007889">
    <property type="entry name" value="HTH_Psq"/>
</dbReference>